<dbReference type="GO" id="GO:0000781">
    <property type="term" value="C:chromosome, telomeric region"/>
    <property type="evidence" value="ECO:0007669"/>
    <property type="project" value="UniProtKB-SubCell"/>
</dbReference>
<reference evidence="15 16" key="1">
    <citation type="journal article" date="2023" name="G3 (Bethesda)">
        <title>A chromosome-length genome assembly and annotation of blackberry (Rubus argutus, cv. 'Hillquist').</title>
        <authorList>
            <person name="Bruna T."/>
            <person name="Aryal R."/>
            <person name="Dudchenko O."/>
            <person name="Sargent D.J."/>
            <person name="Mead D."/>
            <person name="Buti M."/>
            <person name="Cavallini A."/>
            <person name="Hytonen T."/>
            <person name="Andres J."/>
            <person name="Pham M."/>
            <person name="Weisz D."/>
            <person name="Mascagni F."/>
            <person name="Usai G."/>
            <person name="Natali L."/>
            <person name="Bassil N."/>
            <person name="Fernandez G.E."/>
            <person name="Lomsadze A."/>
            <person name="Armour M."/>
            <person name="Olukolu B."/>
            <person name="Poorten T."/>
            <person name="Britton C."/>
            <person name="Davik J."/>
            <person name="Ashrafi H."/>
            <person name="Aiden E.L."/>
            <person name="Borodovsky M."/>
            <person name="Worthington M."/>
        </authorList>
    </citation>
    <scope>NUCLEOTIDE SEQUENCE [LARGE SCALE GENOMIC DNA]</scope>
    <source>
        <strain evidence="15">PI 553951</strain>
    </source>
</reference>
<dbReference type="PANTHER" id="PTHR12066">
    <property type="entry name" value="TELOMERASE REVERSE TRANSCRIPTASE"/>
    <property type="match status" value="1"/>
</dbReference>
<comment type="function">
    <text evidence="13">Telomerase is a ribonucleoprotein enzyme essential for the replication of chromosome termini in most eukaryotes. It elongates telomeres. It is a reverse transcriptase that adds simple sequence repeats to chromosome ends by copying a template sequence within the RNA component of the enzyme.</text>
</comment>
<dbReference type="SUPFAM" id="SSF56672">
    <property type="entry name" value="DNA/RNA polymerases"/>
    <property type="match status" value="1"/>
</dbReference>
<evidence type="ECO:0000259" key="14">
    <source>
        <dbReference type="PROSITE" id="PS50878"/>
    </source>
</evidence>
<dbReference type="FunFam" id="3.30.70.2630:FF:000002">
    <property type="entry name" value="Telomerase reverse transcriptase"/>
    <property type="match status" value="1"/>
</dbReference>
<dbReference type="Pfam" id="PF12009">
    <property type="entry name" value="Telomerase_RBD"/>
    <property type="match status" value="1"/>
</dbReference>
<keyword evidence="8 13" id="KW-0460">Magnesium</keyword>
<dbReference type="AlphaFoldDB" id="A0AAW1W0U5"/>
<dbReference type="GO" id="GO:0070034">
    <property type="term" value="F:telomerase RNA binding"/>
    <property type="evidence" value="ECO:0007669"/>
    <property type="project" value="TreeGrafter"/>
</dbReference>
<keyword evidence="10 13" id="KW-0695">RNA-directed DNA polymerase</keyword>
<dbReference type="Gene3D" id="1.10.132.70">
    <property type="match status" value="1"/>
</dbReference>
<dbReference type="PANTHER" id="PTHR12066:SF0">
    <property type="entry name" value="TELOMERASE REVERSE TRANSCRIPTASE"/>
    <property type="match status" value="1"/>
</dbReference>
<evidence type="ECO:0000256" key="5">
    <source>
        <dbReference type="ARBA" id="ARBA00022679"/>
    </source>
</evidence>
<dbReference type="GO" id="GO:0007004">
    <property type="term" value="P:telomere maintenance via telomerase"/>
    <property type="evidence" value="ECO:0007669"/>
    <property type="project" value="TreeGrafter"/>
</dbReference>
<evidence type="ECO:0000256" key="10">
    <source>
        <dbReference type="ARBA" id="ARBA00022918"/>
    </source>
</evidence>
<evidence type="ECO:0000256" key="12">
    <source>
        <dbReference type="ARBA" id="ARBA00048173"/>
    </source>
</evidence>
<dbReference type="GO" id="GO:0000333">
    <property type="term" value="C:telomerase catalytic core complex"/>
    <property type="evidence" value="ECO:0007669"/>
    <property type="project" value="TreeGrafter"/>
</dbReference>
<name>A0AAW1W0U5_RUBAR</name>
<dbReference type="GO" id="GO:0046872">
    <property type="term" value="F:metal ion binding"/>
    <property type="evidence" value="ECO:0007669"/>
    <property type="project" value="UniProtKB-KW"/>
</dbReference>
<comment type="caution">
    <text evidence="15">The sequence shown here is derived from an EMBL/GenBank/DDBJ whole genome shotgun (WGS) entry which is preliminary data.</text>
</comment>
<sequence>MRKKRRVPPVLWSLFHDRARTLADALASLLPCHSSSSAAAQCRFCKGRRCLSCSGPNGMSFLLRPNDPSDYCTLLDLCFVFVSESAPPISRFSPESHWSQIEIVRAVIETTMLERPMSSNVICSGYDKCDKSSAIVELLTSSAWCLLLERVGDGIMVFLLKNASIFLPIADKKYQQLTGPPISNLCRKTFKCTPNTQCQPSSLAPCGPQKKRKRDDNVHSMLKKKQLMSSVRIGESSSSVTCNGFRNHSEYYRITHSHMSFSEASTPAASTLIDHYEGNLNQEFAESLEALRKCSRPFRWQRCRKRAQLSFQETGVKGPLRTTVTDKQSLPGRLLSCLKPSLGRHYEQCSCLGFQVAQKVAKGAQIDRKSLFFNLERSSSLFPRKHMLNSVKPDSVDSEFLVKSIFGIYDIDGARSKTYPNGNGLSDMGSACLYHSLVKLLKILIRRAQYGHHLRLLEKHCAISSLNQNTIESGGCIFKGEKWENGVHKKSQCCTADYCNKSPEVTDSLSQEIKSYCLKSQVESFIWAACRSIVPPELLGTPSNWRILRRTISKFIHLRRFEKFSLKQCMHKLKTSRFPFLSNKHYFCCMKNQALKHAEGKGIDIQKGSTTLNDAVHIVKVKLLESWIYWLFSSVVVPLVQANFYVTESEQGKKDVYYYRKSVWEKVKNKTIMTCMDRSYHYLDDATTRRIIRKRLFGFSKLRICPKECGVRLLANLKASSKMPGKEFYLADQSSGMLKGKKLHQGKVKFDHFKSVNRVLRDTHVILKAMQLKEPGKLGSSVFDYNDVYRKLCPFLIGLKNGFTMIPDVFIIVSDVSKAFDSVDQDKLLSVLKDIIRADEYFLQQSQDVIFKGGSLRVHENRALLDQNTCSRFKSFSSPLCSVLVNQECSRSVNKKDLLINLNEHVKRNVLQLDKKFYLQRIGIPQGSVLSTLLCSLYYGHLERNVIFPFLEKTWVPAVTDLSGGHDFQFASAAQSSSEDKLSSSSSYTLLRFVDDFLFISTSKAQAASFFSRLQRGFRDYNCYMNEKKFCVNFDIGHMAGLPSNRVYSGEDGILFIRWSGLLINSFTLEVQADYTKYLKNHLSSTLTVLCQGKPGRHFKGKLCDYMRPKCHPLFFDSHINSASVVRLNIYQAFLLCAMKFHCYVRDLSYICKLDFRFYAKIIKKSLRYMHKLIKRRMRSLYTGSNFRPILQLEQAEVEWLGLFAYIQVLKRKQSRYKELLSLMKFKLLNHKITGSLSSELSYAVDRSHSSLMWKIKY</sequence>
<keyword evidence="11 13" id="KW-0539">Nucleus</keyword>
<gene>
    <name evidence="15" type="ORF">M0R45_036931</name>
</gene>
<keyword evidence="5 13" id="KW-0808">Transferase</keyword>
<evidence type="ECO:0000256" key="11">
    <source>
        <dbReference type="ARBA" id="ARBA00023242"/>
    </source>
</evidence>
<dbReference type="GO" id="GO:0003720">
    <property type="term" value="F:telomerase activity"/>
    <property type="evidence" value="ECO:0007669"/>
    <property type="project" value="InterPro"/>
</dbReference>
<keyword evidence="7 13" id="KW-0479">Metal-binding</keyword>
<dbReference type="InterPro" id="IPR003545">
    <property type="entry name" value="Telomerase_RT"/>
</dbReference>
<evidence type="ECO:0000256" key="9">
    <source>
        <dbReference type="ARBA" id="ARBA00022895"/>
    </source>
</evidence>
<evidence type="ECO:0000256" key="3">
    <source>
        <dbReference type="ARBA" id="ARBA00016182"/>
    </source>
</evidence>
<comment type="catalytic activity">
    <reaction evidence="12 13">
        <text>DNA(n) + a 2'-deoxyribonucleoside 5'-triphosphate = DNA(n+1) + diphosphate</text>
        <dbReference type="Rhea" id="RHEA:22508"/>
        <dbReference type="Rhea" id="RHEA-COMP:17339"/>
        <dbReference type="Rhea" id="RHEA-COMP:17340"/>
        <dbReference type="ChEBI" id="CHEBI:33019"/>
        <dbReference type="ChEBI" id="CHEBI:61560"/>
        <dbReference type="ChEBI" id="CHEBI:173112"/>
        <dbReference type="EC" id="2.7.7.49"/>
    </reaction>
</comment>
<dbReference type="Pfam" id="PF21399">
    <property type="entry name" value="TERT_C"/>
    <property type="match status" value="1"/>
</dbReference>
<dbReference type="GO" id="GO:0042162">
    <property type="term" value="F:telomeric DNA binding"/>
    <property type="evidence" value="ECO:0007669"/>
    <property type="project" value="TreeGrafter"/>
</dbReference>
<dbReference type="SMART" id="SM00975">
    <property type="entry name" value="Telomerase_RBD"/>
    <property type="match status" value="1"/>
</dbReference>
<organism evidence="15 16">
    <name type="scientific">Rubus argutus</name>
    <name type="common">Southern blackberry</name>
    <dbReference type="NCBI Taxonomy" id="59490"/>
    <lineage>
        <taxon>Eukaryota</taxon>
        <taxon>Viridiplantae</taxon>
        <taxon>Streptophyta</taxon>
        <taxon>Embryophyta</taxon>
        <taxon>Tracheophyta</taxon>
        <taxon>Spermatophyta</taxon>
        <taxon>Magnoliopsida</taxon>
        <taxon>eudicotyledons</taxon>
        <taxon>Gunneridae</taxon>
        <taxon>Pentapetalae</taxon>
        <taxon>rosids</taxon>
        <taxon>fabids</taxon>
        <taxon>Rosales</taxon>
        <taxon>Rosaceae</taxon>
        <taxon>Rosoideae</taxon>
        <taxon>Rosoideae incertae sedis</taxon>
        <taxon>Rubus</taxon>
    </lineage>
</organism>
<comment type="similarity">
    <text evidence="1 13">Belongs to the reverse transcriptase family. Telomerase subfamily.</text>
</comment>
<dbReference type="EMBL" id="JBEDUW010000007">
    <property type="protein sequence ID" value="KAK9913106.1"/>
    <property type="molecule type" value="Genomic_DNA"/>
</dbReference>
<evidence type="ECO:0000313" key="15">
    <source>
        <dbReference type="EMBL" id="KAK9913106.1"/>
    </source>
</evidence>
<dbReference type="EC" id="2.7.7.49" evidence="2 13"/>
<evidence type="ECO:0000256" key="7">
    <source>
        <dbReference type="ARBA" id="ARBA00022723"/>
    </source>
</evidence>
<dbReference type="PRINTS" id="PR01365">
    <property type="entry name" value="TELOMERASERT"/>
</dbReference>
<keyword evidence="16" id="KW-1185">Reference proteome</keyword>
<dbReference type="PROSITE" id="PS50878">
    <property type="entry name" value="RT_POL"/>
    <property type="match status" value="1"/>
</dbReference>
<feature type="domain" description="Reverse transcriptase" evidence="14">
    <location>
        <begin position="686"/>
        <end position="1064"/>
    </location>
</feature>
<keyword evidence="4 13" id="KW-0158">Chromosome</keyword>
<dbReference type="InterPro" id="IPR021891">
    <property type="entry name" value="Telomerase_RBD"/>
</dbReference>
<evidence type="ECO:0000256" key="4">
    <source>
        <dbReference type="ARBA" id="ARBA00022454"/>
    </source>
</evidence>
<evidence type="ECO:0000256" key="13">
    <source>
        <dbReference type="RuleBase" id="RU365061"/>
    </source>
</evidence>
<dbReference type="CDD" id="cd01648">
    <property type="entry name" value="TERT"/>
    <property type="match status" value="1"/>
</dbReference>
<protein>
    <recommendedName>
        <fullName evidence="3 13">Telomerase reverse transcriptase</fullName>
        <ecNumber evidence="2 13">2.7.7.49</ecNumber>
    </recommendedName>
    <alternativeName>
        <fullName evidence="13">Telomerase catalytic subunit</fullName>
    </alternativeName>
</protein>
<dbReference type="InterPro" id="IPR043502">
    <property type="entry name" value="DNA/RNA_pol_sf"/>
</dbReference>
<dbReference type="Gene3D" id="3.30.70.2630">
    <property type="match status" value="1"/>
</dbReference>
<keyword evidence="9 13" id="KW-0779">Telomere</keyword>
<evidence type="ECO:0000256" key="8">
    <source>
        <dbReference type="ARBA" id="ARBA00022842"/>
    </source>
</evidence>
<proteinExistence type="inferred from homology"/>
<dbReference type="InterPro" id="IPR000477">
    <property type="entry name" value="RT_dom"/>
</dbReference>
<keyword evidence="6 13" id="KW-0548">Nucleotidyltransferase</keyword>
<dbReference type="Proteomes" id="UP001457282">
    <property type="component" value="Unassembled WGS sequence"/>
</dbReference>
<evidence type="ECO:0000313" key="16">
    <source>
        <dbReference type="Proteomes" id="UP001457282"/>
    </source>
</evidence>
<dbReference type="Gene3D" id="1.10.357.90">
    <property type="match status" value="1"/>
</dbReference>
<evidence type="ECO:0000256" key="2">
    <source>
        <dbReference type="ARBA" id="ARBA00012493"/>
    </source>
</evidence>
<comment type="subcellular location">
    <subcellularLocation>
        <location evidence="13">Nucleus</location>
    </subcellularLocation>
    <subcellularLocation>
        <location evidence="13">Chromosome</location>
        <location evidence="13">Telomere</location>
    </subcellularLocation>
</comment>
<accession>A0AAW1W0U5</accession>
<dbReference type="InterPro" id="IPR049139">
    <property type="entry name" value="TERT_C"/>
</dbReference>
<evidence type="ECO:0000256" key="1">
    <source>
        <dbReference type="ARBA" id="ARBA00008001"/>
    </source>
</evidence>
<evidence type="ECO:0000256" key="6">
    <source>
        <dbReference type="ARBA" id="ARBA00022695"/>
    </source>
</evidence>